<dbReference type="STRING" id="47427.A0A2H3C852"/>
<dbReference type="EMBL" id="KZ293796">
    <property type="protein sequence ID" value="PBK79251.1"/>
    <property type="molecule type" value="Genomic_DNA"/>
</dbReference>
<name>A0A2H3C852_ARMGA</name>
<sequence length="68" mass="7616">VSRCLHLGSDIHHTIFESELIGAILALDIICGTPRLMKAYILLDLQGMLLAIKTQKIKSDCHLLKEIF</sequence>
<evidence type="ECO:0000313" key="1">
    <source>
        <dbReference type="EMBL" id="PBK79251.1"/>
    </source>
</evidence>
<evidence type="ECO:0000313" key="2">
    <source>
        <dbReference type="Proteomes" id="UP000217790"/>
    </source>
</evidence>
<protein>
    <submittedName>
        <fullName evidence="1">Uncharacterized protein</fullName>
    </submittedName>
</protein>
<dbReference type="Proteomes" id="UP000217790">
    <property type="component" value="Unassembled WGS sequence"/>
</dbReference>
<gene>
    <name evidence="1" type="ORF">ARMGADRAFT_951139</name>
</gene>
<organism evidence="1 2">
    <name type="scientific">Armillaria gallica</name>
    <name type="common">Bulbous honey fungus</name>
    <name type="synonym">Armillaria bulbosa</name>
    <dbReference type="NCBI Taxonomy" id="47427"/>
    <lineage>
        <taxon>Eukaryota</taxon>
        <taxon>Fungi</taxon>
        <taxon>Dikarya</taxon>
        <taxon>Basidiomycota</taxon>
        <taxon>Agaricomycotina</taxon>
        <taxon>Agaricomycetes</taxon>
        <taxon>Agaricomycetidae</taxon>
        <taxon>Agaricales</taxon>
        <taxon>Marasmiineae</taxon>
        <taxon>Physalacriaceae</taxon>
        <taxon>Armillaria</taxon>
    </lineage>
</organism>
<proteinExistence type="predicted"/>
<reference evidence="2" key="1">
    <citation type="journal article" date="2017" name="Nat. Ecol. Evol.">
        <title>Genome expansion and lineage-specific genetic innovations in the forest pathogenic fungi Armillaria.</title>
        <authorList>
            <person name="Sipos G."/>
            <person name="Prasanna A.N."/>
            <person name="Walter M.C."/>
            <person name="O'Connor E."/>
            <person name="Balint B."/>
            <person name="Krizsan K."/>
            <person name="Kiss B."/>
            <person name="Hess J."/>
            <person name="Varga T."/>
            <person name="Slot J."/>
            <person name="Riley R."/>
            <person name="Boka B."/>
            <person name="Rigling D."/>
            <person name="Barry K."/>
            <person name="Lee J."/>
            <person name="Mihaltcheva S."/>
            <person name="LaButti K."/>
            <person name="Lipzen A."/>
            <person name="Waldron R."/>
            <person name="Moloney N.M."/>
            <person name="Sperisen C."/>
            <person name="Kredics L."/>
            <person name="Vagvoelgyi C."/>
            <person name="Patrignani A."/>
            <person name="Fitzpatrick D."/>
            <person name="Nagy I."/>
            <person name="Doyle S."/>
            <person name="Anderson J.B."/>
            <person name="Grigoriev I.V."/>
            <person name="Gueldener U."/>
            <person name="Muensterkoetter M."/>
            <person name="Nagy L.G."/>
        </authorList>
    </citation>
    <scope>NUCLEOTIDE SEQUENCE [LARGE SCALE GENOMIC DNA]</scope>
    <source>
        <strain evidence="2">Ar21-2</strain>
    </source>
</reference>
<accession>A0A2H3C852</accession>
<dbReference type="InParanoid" id="A0A2H3C852"/>
<dbReference type="OrthoDB" id="3265515at2759"/>
<keyword evidence="2" id="KW-1185">Reference proteome</keyword>
<dbReference type="AlphaFoldDB" id="A0A2H3C852"/>
<feature type="non-terminal residue" evidence="1">
    <location>
        <position position="1"/>
    </location>
</feature>